<proteinExistence type="predicted"/>
<evidence type="ECO:0000313" key="1">
    <source>
        <dbReference type="EMBL" id="CAD8610426.1"/>
    </source>
</evidence>
<dbReference type="EMBL" id="HBEY01029128">
    <property type="protein sequence ID" value="CAD8610426.1"/>
    <property type="molecule type" value="Transcribed_RNA"/>
</dbReference>
<protein>
    <submittedName>
        <fullName evidence="1">Uncharacterized protein</fullName>
    </submittedName>
</protein>
<accession>A0A7S0Q5B3</accession>
<dbReference type="AlphaFoldDB" id="A0A7S0Q5B3"/>
<reference evidence="1" key="1">
    <citation type="submission" date="2021-01" db="EMBL/GenBank/DDBJ databases">
        <authorList>
            <person name="Corre E."/>
            <person name="Pelletier E."/>
            <person name="Niang G."/>
            <person name="Scheremetjew M."/>
            <person name="Finn R."/>
            <person name="Kale V."/>
            <person name="Holt S."/>
            <person name="Cochrane G."/>
            <person name="Meng A."/>
            <person name="Brown T."/>
            <person name="Cohen L."/>
        </authorList>
    </citation>
    <scope>NUCLEOTIDE SEQUENCE</scope>
    <source>
        <strain evidence="1">PLY182g</strain>
    </source>
</reference>
<organism evidence="1">
    <name type="scientific">Coccolithus braarudii</name>
    <dbReference type="NCBI Taxonomy" id="221442"/>
    <lineage>
        <taxon>Eukaryota</taxon>
        <taxon>Haptista</taxon>
        <taxon>Haptophyta</taxon>
        <taxon>Prymnesiophyceae</taxon>
        <taxon>Coccolithales</taxon>
        <taxon>Coccolithaceae</taxon>
        <taxon>Coccolithus</taxon>
    </lineage>
</organism>
<name>A0A7S0Q5B3_9EUKA</name>
<sequence>MFRTFAPIGRVILCSLALHETLGRVKRNPDFVGTPPERTPMSCDDAEVRDALRYVMTELRRLSNTYRYASLEHCHGAESSAANFDGRNVFLDVEFDMLRGQLSRHDLIVFKDDEGKVSGMAIDEFPDVKFREVKDPDV</sequence>
<gene>
    <name evidence="1" type="ORF">CPEL01642_LOCUS13804</name>
</gene>